<feature type="compositionally biased region" description="Polar residues" evidence="1">
    <location>
        <begin position="94"/>
        <end position="105"/>
    </location>
</feature>
<feature type="compositionally biased region" description="Pro residues" evidence="1">
    <location>
        <begin position="109"/>
        <end position="120"/>
    </location>
</feature>
<proteinExistence type="predicted"/>
<evidence type="ECO:0000313" key="3">
    <source>
        <dbReference type="Proteomes" id="UP000184300"/>
    </source>
</evidence>
<protein>
    <submittedName>
        <fullName evidence="2">Uncharacterized protein</fullName>
    </submittedName>
</protein>
<feature type="region of interest" description="Disordered" evidence="1">
    <location>
        <begin position="23"/>
        <end position="120"/>
    </location>
</feature>
<dbReference type="Proteomes" id="UP000184300">
    <property type="component" value="Unassembled WGS sequence"/>
</dbReference>
<accession>A0A1L9VTZ1</accession>
<dbReference type="GeneID" id="34456044"/>
<evidence type="ECO:0000256" key="1">
    <source>
        <dbReference type="SAM" id="MobiDB-lite"/>
    </source>
</evidence>
<name>A0A1L9VTZ1_ASPGL</name>
<organism evidence="2 3">
    <name type="scientific">Aspergillus glaucus CBS 516.65</name>
    <dbReference type="NCBI Taxonomy" id="1160497"/>
    <lineage>
        <taxon>Eukaryota</taxon>
        <taxon>Fungi</taxon>
        <taxon>Dikarya</taxon>
        <taxon>Ascomycota</taxon>
        <taxon>Pezizomycotina</taxon>
        <taxon>Eurotiomycetes</taxon>
        <taxon>Eurotiomycetidae</taxon>
        <taxon>Eurotiales</taxon>
        <taxon>Aspergillaceae</taxon>
        <taxon>Aspergillus</taxon>
        <taxon>Aspergillus subgen. Aspergillus</taxon>
    </lineage>
</organism>
<dbReference type="VEuPathDB" id="FungiDB:ASPGLDRAFT_1165936"/>
<feature type="compositionally biased region" description="Polar residues" evidence="1">
    <location>
        <begin position="70"/>
        <end position="85"/>
    </location>
</feature>
<keyword evidence="3" id="KW-1185">Reference proteome</keyword>
<dbReference type="RefSeq" id="XP_022404049.1">
    <property type="nucleotide sequence ID" value="XM_022539783.1"/>
</dbReference>
<dbReference type="EMBL" id="KV878891">
    <property type="protein sequence ID" value="OJJ87360.1"/>
    <property type="molecule type" value="Genomic_DNA"/>
</dbReference>
<dbReference type="AlphaFoldDB" id="A0A1L9VTZ1"/>
<gene>
    <name evidence="2" type="ORF">ASPGLDRAFT_1165936</name>
</gene>
<evidence type="ECO:0000313" key="2">
    <source>
        <dbReference type="EMBL" id="OJJ87360.1"/>
    </source>
</evidence>
<reference evidence="3" key="1">
    <citation type="journal article" date="2017" name="Genome Biol.">
        <title>Comparative genomics reveals high biological diversity and specific adaptations in the industrially and medically important fungal genus Aspergillus.</title>
        <authorList>
            <person name="de Vries R.P."/>
            <person name="Riley R."/>
            <person name="Wiebenga A."/>
            <person name="Aguilar-Osorio G."/>
            <person name="Amillis S."/>
            <person name="Uchima C.A."/>
            <person name="Anderluh G."/>
            <person name="Asadollahi M."/>
            <person name="Askin M."/>
            <person name="Barry K."/>
            <person name="Battaglia E."/>
            <person name="Bayram O."/>
            <person name="Benocci T."/>
            <person name="Braus-Stromeyer S.A."/>
            <person name="Caldana C."/>
            <person name="Canovas D."/>
            <person name="Cerqueira G.C."/>
            <person name="Chen F."/>
            <person name="Chen W."/>
            <person name="Choi C."/>
            <person name="Clum A."/>
            <person name="Dos Santos R.A."/>
            <person name="Damasio A.R."/>
            <person name="Diallinas G."/>
            <person name="Emri T."/>
            <person name="Fekete E."/>
            <person name="Flipphi M."/>
            <person name="Freyberg S."/>
            <person name="Gallo A."/>
            <person name="Gournas C."/>
            <person name="Habgood R."/>
            <person name="Hainaut M."/>
            <person name="Harispe M.L."/>
            <person name="Henrissat B."/>
            <person name="Hilden K.S."/>
            <person name="Hope R."/>
            <person name="Hossain A."/>
            <person name="Karabika E."/>
            <person name="Karaffa L."/>
            <person name="Karanyi Z."/>
            <person name="Krasevec N."/>
            <person name="Kuo A."/>
            <person name="Kusch H."/>
            <person name="LaButti K."/>
            <person name="Lagendijk E.L."/>
            <person name="Lapidus A."/>
            <person name="Levasseur A."/>
            <person name="Lindquist E."/>
            <person name="Lipzen A."/>
            <person name="Logrieco A.F."/>
            <person name="MacCabe A."/>
            <person name="Maekelae M.R."/>
            <person name="Malavazi I."/>
            <person name="Melin P."/>
            <person name="Meyer V."/>
            <person name="Mielnichuk N."/>
            <person name="Miskei M."/>
            <person name="Molnar A.P."/>
            <person name="Mule G."/>
            <person name="Ngan C.Y."/>
            <person name="Orejas M."/>
            <person name="Orosz E."/>
            <person name="Ouedraogo J.P."/>
            <person name="Overkamp K.M."/>
            <person name="Park H.-S."/>
            <person name="Perrone G."/>
            <person name="Piumi F."/>
            <person name="Punt P.J."/>
            <person name="Ram A.F."/>
            <person name="Ramon A."/>
            <person name="Rauscher S."/>
            <person name="Record E."/>
            <person name="Riano-Pachon D.M."/>
            <person name="Robert V."/>
            <person name="Roehrig J."/>
            <person name="Ruller R."/>
            <person name="Salamov A."/>
            <person name="Salih N.S."/>
            <person name="Samson R.A."/>
            <person name="Sandor E."/>
            <person name="Sanguinetti M."/>
            <person name="Schuetze T."/>
            <person name="Sepcic K."/>
            <person name="Shelest E."/>
            <person name="Sherlock G."/>
            <person name="Sophianopoulou V."/>
            <person name="Squina F.M."/>
            <person name="Sun H."/>
            <person name="Susca A."/>
            <person name="Todd R.B."/>
            <person name="Tsang A."/>
            <person name="Unkles S.E."/>
            <person name="van de Wiele N."/>
            <person name="van Rossen-Uffink D."/>
            <person name="Oliveira J.V."/>
            <person name="Vesth T.C."/>
            <person name="Visser J."/>
            <person name="Yu J.-H."/>
            <person name="Zhou M."/>
            <person name="Andersen M.R."/>
            <person name="Archer D.B."/>
            <person name="Baker S.E."/>
            <person name="Benoit I."/>
            <person name="Brakhage A.A."/>
            <person name="Braus G.H."/>
            <person name="Fischer R."/>
            <person name="Frisvad J.C."/>
            <person name="Goldman G.H."/>
            <person name="Houbraken J."/>
            <person name="Oakley B."/>
            <person name="Pocsi I."/>
            <person name="Scazzocchio C."/>
            <person name="Seiboth B."/>
            <person name="vanKuyk P.A."/>
            <person name="Wortman J."/>
            <person name="Dyer P.S."/>
            <person name="Grigoriev I.V."/>
        </authorList>
    </citation>
    <scope>NUCLEOTIDE SEQUENCE [LARGE SCALE GENOMIC DNA]</scope>
    <source>
        <strain evidence="3">CBS 516.65</strain>
    </source>
</reference>
<sequence>MASRITTLHDLVLNKRKLLYNKQTNTEMAIPQPKLKPKPKLKWYTSRQTTSQPPATASSPKRPGTKDTSSDSNNTESKPPTTSKLPNYFIKSAAPTNTLAPSTSLYPEPSQPIPSPSVTS</sequence>
<feature type="compositionally biased region" description="Polar residues" evidence="1">
    <location>
        <begin position="45"/>
        <end position="59"/>
    </location>
</feature>